<proteinExistence type="predicted"/>
<name>A0A7E4V5J1_PANRE</name>
<dbReference type="SUPFAM" id="SSF54928">
    <property type="entry name" value="RNA-binding domain, RBD"/>
    <property type="match status" value="1"/>
</dbReference>
<dbReference type="InterPro" id="IPR035979">
    <property type="entry name" value="RBD_domain_sf"/>
</dbReference>
<dbReference type="GO" id="GO:0003723">
    <property type="term" value="F:RNA binding"/>
    <property type="evidence" value="ECO:0007669"/>
    <property type="project" value="UniProtKB-UniRule"/>
</dbReference>
<sequence length="107" mass="12037">MKQSLVCLVRHVTKTTVPSQTHTVMVNRLSWITGREQLKEYFSRYGNVSRINLPLDHHQGVHKGYGFVSFTKQASAMEALNDHARPTLDDKAIKVLPAHETKVATPA</sequence>
<reference evidence="5" key="2">
    <citation type="submission" date="2020-10" db="UniProtKB">
        <authorList>
            <consortium name="WormBaseParasite"/>
        </authorList>
    </citation>
    <scope>IDENTIFICATION</scope>
</reference>
<evidence type="ECO:0000256" key="1">
    <source>
        <dbReference type="ARBA" id="ARBA00022884"/>
    </source>
</evidence>
<dbReference type="PANTHER" id="PTHR11176">
    <property type="entry name" value="BOULE-RELATED"/>
    <property type="match status" value="1"/>
</dbReference>
<evidence type="ECO:0000256" key="2">
    <source>
        <dbReference type="PROSITE-ProRule" id="PRU00176"/>
    </source>
</evidence>
<evidence type="ECO:0000259" key="3">
    <source>
        <dbReference type="PROSITE" id="PS50102"/>
    </source>
</evidence>
<keyword evidence="1 2" id="KW-0694">RNA-binding</keyword>
<protein>
    <submittedName>
        <fullName evidence="5">RRM domain-containing protein</fullName>
    </submittedName>
</protein>
<dbReference type="Proteomes" id="UP000492821">
    <property type="component" value="Unassembled WGS sequence"/>
</dbReference>
<evidence type="ECO:0000313" key="4">
    <source>
        <dbReference type="Proteomes" id="UP000492821"/>
    </source>
</evidence>
<dbReference type="PROSITE" id="PS50102">
    <property type="entry name" value="RRM"/>
    <property type="match status" value="1"/>
</dbReference>
<dbReference type="WBParaSite" id="Pan_g16903.t1">
    <property type="protein sequence ID" value="Pan_g16903.t1"/>
    <property type="gene ID" value="Pan_g16903"/>
</dbReference>
<dbReference type="Pfam" id="PF00076">
    <property type="entry name" value="RRM_1"/>
    <property type="match status" value="1"/>
</dbReference>
<keyword evidence="4" id="KW-1185">Reference proteome</keyword>
<reference evidence="4" key="1">
    <citation type="journal article" date="2013" name="Genetics">
        <title>The draft genome and transcriptome of Panagrellus redivivus are shaped by the harsh demands of a free-living lifestyle.</title>
        <authorList>
            <person name="Srinivasan J."/>
            <person name="Dillman A.R."/>
            <person name="Macchietto M.G."/>
            <person name="Heikkinen L."/>
            <person name="Lakso M."/>
            <person name="Fracchia K.M."/>
            <person name="Antoshechkin I."/>
            <person name="Mortazavi A."/>
            <person name="Wong G."/>
            <person name="Sternberg P.W."/>
        </authorList>
    </citation>
    <scope>NUCLEOTIDE SEQUENCE [LARGE SCALE GENOMIC DNA]</scope>
    <source>
        <strain evidence="4">MT8872</strain>
    </source>
</reference>
<evidence type="ECO:0000313" key="5">
    <source>
        <dbReference type="WBParaSite" id="Pan_g16903.t1"/>
    </source>
</evidence>
<dbReference type="SMART" id="SM00360">
    <property type="entry name" value="RRM"/>
    <property type="match status" value="1"/>
</dbReference>
<organism evidence="4 5">
    <name type="scientific">Panagrellus redivivus</name>
    <name type="common">Microworm</name>
    <dbReference type="NCBI Taxonomy" id="6233"/>
    <lineage>
        <taxon>Eukaryota</taxon>
        <taxon>Metazoa</taxon>
        <taxon>Ecdysozoa</taxon>
        <taxon>Nematoda</taxon>
        <taxon>Chromadorea</taxon>
        <taxon>Rhabditida</taxon>
        <taxon>Tylenchina</taxon>
        <taxon>Panagrolaimomorpha</taxon>
        <taxon>Panagrolaimoidea</taxon>
        <taxon>Panagrolaimidae</taxon>
        <taxon>Panagrellus</taxon>
    </lineage>
</organism>
<dbReference type="Gene3D" id="3.30.70.330">
    <property type="match status" value="1"/>
</dbReference>
<dbReference type="PANTHER" id="PTHR11176:SF57">
    <property type="entry name" value="PROTEIN BOULE"/>
    <property type="match status" value="1"/>
</dbReference>
<dbReference type="InterPro" id="IPR012677">
    <property type="entry name" value="Nucleotide-bd_a/b_plait_sf"/>
</dbReference>
<feature type="domain" description="RRM" evidence="3">
    <location>
        <begin position="22"/>
        <end position="100"/>
    </location>
</feature>
<dbReference type="AlphaFoldDB" id="A0A7E4V5J1"/>
<dbReference type="InterPro" id="IPR000504">
    <property type="entry name" value="RRM_dom"/>
</dbReference>
<accession>A0A7E4V5J1</accession>